<dbReference type="Proteomes" id="UP001732720">
    <property type="component" value="Chromosome 18"/>
</dbReference>
<name>A0AC58LIE6_CASCN</name>
<proteinExistence type="predicted"/>
<organism evidence="1 2">
    <name type="scientific">Castor canadensis</name>
    <name type="common">American beaver</name>
    <dbReference type="NCBI Taxonomy" id="51338"/>
    <lineage>
        <taxon>Eukaryota</taxon>
        <taxon>Metazoa</taxon>
        <taxon>Chordata</taxon>
        <taxon>Craniata</taxon>
        <taxon>Vertebrata</taxon>
        <taxon>Euteleostomi</taxon>
        <taxon>Mammalia</taxon>
        <taxon>Eutheria</taxon>
        <taxon>Euarchontoglires</taxon>
        <taxon>Glires</taxon>
        <taxon>Rodentia</taxon>
        <taxon>Castorimorpha</taxon>
        <taxon>Castoridae</taxon>
        <taxon>Castor</taxon>
    </lineage>
</organism>
<evidence type="ECO:0000313" key="2">
    <source>
        <dbReference type="RefSeq" id="XP_073916915.1"/>
    </source>
</evidence>
<accession>A0AC58LIE6</accession>
<evidence type="ECO:0000313" key="1">
    <source>
        <dbReference type="Proteomes" id="UP001732720"/>
    </source>
</evidence>
<keyword evidence="1" id="KW-1185">Reference proteome</keyword>
<dbReference type="RefSeq" id="XP_073916915.1">
    <property type="nucleotide sequence ID" value="XM_074060814.1"/>
</dbReference>
<gene>
    <name evidence="2" type="primary">LOC109684334</name>
</gene>
<sequence>MGPRSPRRRHEGACPERPALSRARGLAWPRPCLHFQCLGWAGEGGGSRRRYLRQHQGCRGESGQSRPITSSPSRMEVLDEFDSEFPQSVTFCQLISEEDFERQAATYTERALRRLFRTLDRNPALAERVVRKGKQTECEQRGLLSFLWAKFNCAVQGELNRCNSMGALEMHQRLEQLKKRIARVHLYSQGAKKRRRKLKVKKPKPILQDRATSPCLPSTLLPPPPLPPVTTMDSVVASSPPVYTMPRVFGPFPPLSSKPMEKLDITRSEVKLNWNGLSSNPKSHMVDLTPLVLNPGGFHFSYLAGNNAHKLHCPGFPWTPACSGSPNTGGTPSPGVKASIFTPPVLLKFQPVSRPKEDSENDPGSAESMPPKRSQ</sequence>
<reference evidence="2" key="1">
    <citation type="submission" date="2025-08" db="UniProtKB">
        <authorList>
            <consortium name="RefSeq"/>
        </authorList>
    </citation>
    <scope>IDENTIFICATION</scope>
</reference>
<protein>
    <submittedName>
        <fullName evidence="2">Uncharacterized protein</fullName>
    </submittedName>
</protein>